<proteinExistence type="predicted"/>
<dbReference type="AlphaFoldDB" id="A0A0A9HDB1"/>
<evidence type="ECO:0000313" key="2">
    <source>
        <dbReference type="EMBL" id="JAE32846.1"/>
    </source>
</evidence>
<dbReference type="EMBL" id="GBRH01165050">
    <property type="protein sequence ID" value="JAE32846.1"/>
    <property type="molecule type" value="Transcribed_RNA"/>
</dbReference>
<reference evidence="2" key="2">
    <citation type="journal article" date="2015" name="Data Brief">
        <title>Shoot transcriptome of the giant reed, Arundo donax.</title>
        <authorList>
            <person name="Barrero R.A."/>
            <person name="Guerrero F.D."/>
            <person name="Moolhuijzen P."/>
            <person name="Goolsby J.A."/>
            <person name="Tidwell J."/>
            <person name="Bellgard S.E."/>
            <person name="Bellgard M.I."/>
        </authorList>
    </citation>
    <scope>NUCLEOTIDE SEQUENCE</scope>
    <source>
        <tissue evidence="2">Shoot tissue taken approximately 20 cm above the soil surface</tissue>
    </source>
</reference>
<keyword evidence="1" id="KW-0812">Transmembrane</keyword>
<protein>
    <submittedName>
        <fullName evidence="2">Uncharacterized protein</fullName>
    </submittedName>
</protein>
<feature type="transmembrane region" description="Helical" evidence="1">
    <location>
        <begin position="25"/>
        <end position="44"/>
    </location>
</feature>
<evidence type="ECO:0000256" key="1">
    <source>
        <dbReference type="SAM" id="Phobius"/>
    </source>
</evidence>
<organism evidence="2">
    <name type="scientific">Arundo donax</name>
    <name type="common">Giant reed</name>
    <name type="synonym">Donax arundinaceus</name>
    <dbReference type="NCBI Taxonomy" id="35708"/>
    <lineage>
        <taxon>Eukaryota</taxon>
        <taxon>Viridiplantae</taxon>
        <taxon>Streptophyta</taxon>
        <taxon>Embryophyta</taxon>
        <taxon>Tracheophyta</taxon>
        <taxon>Spermatophyta</taxon>
        <taxon>Magnoliopsida</taxon>
        <taxon>Liliopsida</taxon>
        <taxon>Poales</taxon>
        <taxon>Poaceae</taxon>
        <taxon>PACMAD clade</taxon>
        <taxon>Arundinoideae</taxon>
        <taxon>Arundineae</taxon>
        <taxon>Arundo</taxon>
    </lineage>
</organism>
<keyword evidence="1" id="KW-1133">Transmembrane helix</keyword>
<name>A0A0A9HDB1_ARUDO</name>
<keyword evidence="1" id="KW-0472">Membrane</keyword>
<accession>A0A0A9HDB1</accession>
<sequence length="45" mass="5400">MGHADPELFYLKFLQTLLASRVNLLWVYLMMVLLDLWTLTNICLW</sequence>
<reference evidence="2" key="1">
    <citation type="submission" date="2014-09" db="EMBL/GenBank/DDBJ databases">
        <authorList>
            <person name="Magalhaes I.L.F."/>
            <person name="Oliveira U."/>
            <person name="Santos F.R."/>
            <person name="Vidigal T.H.D.A."/>
            <person name="Brescovit A.D."/>
            <person name="Santos A.J."/>
        </authorList>
    </citation>
    <scope>NUCLEOTIDE SEQUENCE</scope>
    <source>
        <tissue evidence="2">Shoot tissue taken approximately 20 cm above the soil surface</tissue>
    </source>
</reference>